<accession>A0A7V8NXE4</accession>
<comment type="similarity">
    <text evidence="1">Belongs to the LacAB/RpiB family.</text>
</comment>
<keyword evidence="2 4" id="KW-0413">Isomerase</keyword>
<keyword evidence="5" id="KW-1185">Reference proteome</keyword>
<dbReference type="SUPFAM" id="SSF89623">
    <property type="entry name" value="Ribose/Galactose isomerase RpiB/AlsB"/>
    <property type="match status" value="1"/>
</dbReference>
<dbReference type="EC" id="5.3.1.6" evidence="4"/>
<dbReference type="AlphaFoldDB" id="A0A7V8NXE4"/>
<dbReference type="NCBIfam" id="NF004051">
    <property type="entry name" value="PRK05571.1"/>
    <property type="match status" value="1"/>
</dbReference>
<dbReference type="NCBIfam" id="TIGR01120">
    <property type="entry name" value="rpiB"/>
    <property type="match status" value="1"/>
</dbReference>
<dbReference type="EMBL" id="JACDQQ010002879">
    <property type="protein sequence ID" value="MBA0089212.1"/>
    <property type="molecule type" value="Genomic_DNA"/>
</dbReference>
<dbReference type="PANTHER" id="PTHR30345:SF0">
    <property type="entry name" value="DNA DAMAGE-REPAIR_TOLERATION PROTEIN DRT102"/>
    <property type="match status" value="1"/>
</dbReference>
<dbReference type="Pfam" id="PF02502">
    <property type="entry name" value="LacAB_rpiB"/>
    <property type="match status" value="1"/>
</dbReference>
<dbReference type="InterPro" id="IPR036569">
    <property type="entry name" value="RpiB_LacA_LacB_sf"/>
</dbReference>
<dbReference type="PANTHER" id="PTHR30345">
    <property type="entry name" value="RIBOSE-5-PHOSPHATE ISOMERASE B"/>
    <property type="match status" value="1"/>
</dbReference>
<comment type="caution">
    <text evidence="4">The sequence shown here is derived from an EMBL/GenBank/DDBJ whole genome shotgun (WGS) entry which is preliminary data.</text>
</comment>
<reference evidence="4" key="1">
    <citation type="submission" date="2020-06" db="EMBL/GenBank/DDBJ databases">
        <title>Legume-microbial interactions unlock mineral nutrients during tropical forest succession.</title>
        <authorList>
            <person name="Epihov D.Z."/>
        </authorList>
    </citation>
    <scope>NUCLEOTIDE SEQUENCE [LARGE SCALE GENOMIC DNA]</scope>
    <source>
        <strain evidence="4">Pan2503</strain>
    </source>
</reference>
<gene>
    <name evidence="4" type="primary">rpiB</name>
    <name evidence="4" type="ORF">HRJ53_29830</name>
</gene>
<dbReference type="GO" id="GO:0004751">
    <property type="term" value="F:ribose-5-phosphate isomerase activity"/>
    <property type="evidence" value="ECO:0007669"/>
    <property type="project" value="UniProtKB-EC"/>
</dbReference>
<evidence type="ECO:0000256" key="2">
    <source>
        <dbReference type="ARBA" id="ARBA00023235"/>
    </source>
</evidence>
<dbReference type="GO" id="GO:0009052">
    <property type="term" value="P:pentose-phosphate shunt, non-oxidative branch"/>
    <property type="evidence" value="ECO:0007669"/>
    <property type="project" value="TreeGrafter"/>
</dbReference>
<evidence type="ECO:0000256" key="3">
    <source>
        <dbReference type="PIRSR" id="PIRSR005384-1"/>
    </source>
</evidence>
<proteinExistence type="inferred from homology"/>
<evidence type="ECO:0000256" key="1">
    <source>
        <dbReference type="ARBA" id="ARBA00008754"/>
    </source>
</evidence>
<dbReference type="NCBIfam" id="TIGR00689">
    <property type="entry name" value="rpiB_lacA_lacB"/>
    <property type="match status" value="1"/>
</dbReference>
<dbReference type="PIRSF" id="PIRSF005384">
    <property type="entry name" value="RpiB_LacA_B"/>
    <property type="match status" value="1"/>
</dbReference>
<evidence type="ECO:0000313" key="5">
    <source>
        <dbReference type="Proteomes" id="UP000567293"/>
    </source>
</evidence>
<feature type="active site" description="Proton donor" evidence="3">
    <location>
        <position position="98"/>
    </location>
</feature>
<name>A0A7V8NXE4_9BACT</name>
<dbReference type="Gene3D" id="3.40.1400.10">
    <property type="entry name" value="Sugar-phosphate isomerase, RpiB/LacA/LacB"/>
    <property type="match status" value="1"/>
</dbReference>
<dbReference type="Proteomes" id="UP000567293">
    <property type="component" value="Unassembled WGS sequence"/>
</dbReference>
<dbReference type="InterPro" id="IPR003500">
    <property type="entry name" value="RpiB_LacA_LacB"/>
</dbReference>
<organism evidence="4 5">
    <name type="scientific">Candidatus Acidiferrum panamense</name>
    <dbReference type="NCBI Taxonomy" id="2741543"/>
    <lineage>
        <taxon>Bacteria</taxon>
        <taxon>Pseudomonadati</taxon>
        <taxon>Acidobacteriota</taxon>
        <taxon>Terriglobia</taxon>
        <taxon>Candidatus Acidiferrales</taxon>
        <taxon>Candidatus Acidiferrum</taxon>
    </lineage>
</organism>
<evidence type="ECO:0000313" key="4">
    <source>
        <dbReference type="EMBL" id="MBA0089212.1"/>
    </source>
</evidence>
<dbReference type="InterPro" id="IPR004785">
    <property type="entry name" value="RpiB"/>
</dbReference>
<dbReference type="GO" id="GO:0019316">
    <property type="term" value="P:D-allose catabolic process"/>
    <property type="evidence" value="ECO:0007669"/>
    <property type="project" value="TreeGrafter"/>
</dbReference>
<protein>
    <submittedName>
        <fullName evidence="4">Ribose 5-phosphate isomerase B</fullName>
        <ecNumber evidence="4">5.3.1.6</ecNumber>
    </submittedName>
</protein>
<sequence length="160" mass="16884">MHIAVASDHAGFSLKQTVLAFLRGLGHTVEDLGTYDTKPVDYPDSAQAVADAILSQRVERAVLICGSGVGASVAANKFQGIRAGLCHDTYSAHQGVEHDHMNVLVLGGRVIAEMLANELVGAFVGAKQSQEERHLGRLAKIEAIEAKCGAESLKSQAHAD</sequence>
<feature type="active site" description="Proton acceptor" evidence="3">
    <location>
        <position position="65"/>
    </location>
</feature>